<protein>
    <submittedName>
        <fullName evidence="1">Uncharacterized protein</fullName>
    </submittedName>
</protein>
<proteinExistence type="predicted"/>
<dbReference type="NCBIfam" id="NF046112">
    <property type="entry name" value="MSMEG_6209_Nter"/>
    <property type="match status" value="1"/>
</dbReference>
<accession>A0A1L7CUV0</accession>
<dbReference type="KEGG" id="cfk:CFRA_10995"/>
<sequence length="81" mass="8920">MSNTLINSLREDLHARFDDDLGAQLVDRVLDETVEAKKDAVTMFRTVLIEREAVARLADRAGMADVHVLHSVENDCAALAA</sequence>
<dbReference type="Gene3D" id="1.10.8.1060">
    <property type="entry name" value="Corynebacterium glutamicum thioredoxin-dependent arsenate reductase, N-terminal domain"/>
    <property type="match status" value="1"/>
</dbReference>
<reference evidence="1 2" key="1">
    <citation type="submission" date="2014-08" db="EMBL/GenBank/DDBJ databases">
        <title>Complete genome sequence of Corynebacterium frankenforstense ST18(T) (=DSM 45800(T)), isolated from raw cow milk.</title>
        <authorList>
            <person name="Ruckert C."/>
            <person name="Albersmeier A."/>
            <person name="Winkler A."/>
            <person name="Lipski A."/>
            <person name="Kalinowski J."/>
        </authorList>
    </citation>
    <scope>NUCLEOTIDE SEQUENCE [LARGE SCALE GENOMIC DNA]</scope>
    <source>
        <strain evidence="1 2">ST18</strain>
    </source>
</reference>
<keyword evidence="2" id="KW-1185">Reference proteome</keyword>
<evidence type="ECO:0000313" key="1">
    <source>
        <dbReference type="EMBL" id="APT89666.1"/>
    </source>
</evidence>
<name>A0A1L7CUV0_9CORY</name>
<organism evidence="1 2">
    <name type="scientific">Corynebacterium frankenforstense DSM 45800</name>
    <dbReference type="NCBI Taxonomy" id="1437875"/>
    <lineage>
        <taxon>Bacteria</taxon>
        <taxon>Bacillati</taxon>
        <taxon>Actinomycetota</taxon>
        <taxon>Actinomycetes</taxon>
        <taxon>Mycobacteriales</taxon>
        <taxon>Corynebacteriaceae</taxon>
        <taxon>Corynebacterium</taxon>
    </lineage>
</organism>
<dbReference type="EMBL" id="CP009247">
    <property type="protein sequence ID" value="APT89666.1"/>
    <property type="molecule type" value="Genomic_DNA"/>
</dbReference>
<dbReference type="STRING" id="1437875.CFRA_10995"/>
<dbReference type="OrthoDB" id="4410318at2"/>
<dbReference type="RefSeq" id="WP_075664660.1">
    <property type="nucleotide sequence ID" value="NZ_CP009247.1"/>
</dbReference>
<evidence type="ECO:0000313" key="2">
    <source>
        <dbReference type="Proteomes" id="UP000185434"/>
    </source>
</evidence>
<dbReference type="Proteomes" id="UP000185434">
    <property type="component" value="Chromosome"/>
</dbReference>
<dbReference type="AlphaFoldDB" id="A0A1L7CUV0"/>
<gene>
    <name evidence="1" type="ORF">CFRA_10995</name>
</gene>